<name>A0A0M4DG96_STRPR</name>
<dbReference type="KEGG" id="spri:SPRI_1911"/>
<sequence>MLPEALRHPRVRGAATAGTALAVTLLPLVAGVLLAKTMAADPMTPVNALITSGGHRARVSPAHLRGCGRSAARRCRAAGAAARASRLRLRPEPAALSRRGASTPNWRTWAPGSRGGGGQAGISRSE</sequence>
<dbReference type="AlphaFoldDB" id="A0A0M4DG96"/>
<accession>A0A0M4DG96</accession>
<proteinExistence type="predicted"/>
<dbReference type="RefSeq" id="WP_005310709.1">
    <property type="nucleotide sequence ID" value="NZ_CP011340.1"/>
</dbReference>
<gene>
    <name evidence="2" type="ORF">SPRI_1911</name>
</gene>
<dbReference type="Proteomes" id="UP000060513">
    <property type="component" value="Chromosome"/>
</dbReference>
<dbReference type="EMBL" id="CP011340">
    <property type="protein sequence ID" value="ALC20217.1"/>
    <property type="molecule type" value="Genomic_DNA"/>
</dbReference>
<reference evidence="2 3" key="1">
    <citation type="submission" date="2015-08" db="EMBL/GenBank/DDBJ databases">
        <title>Genome sequence of the pristinamycin over-producing bacterium Streptomyces pristinaespiralis HCCB10218.</title>
        <authorList>
            <person name="Tian J."/>
            <person name="Yang J."/>
            <person name="Li L."/>
            <person name="Ruan L."/>
            <person name="Wei W."/>
            <person name="Zheng G."/>
            <person name="Wei Z."/>
            <person name="Yang S."/>
            <person name="Ge M."/>
            <person name="Jiang W."/>
            <person name="Lu Y."/>
        </authorList>
    </citation>
    <scope>NUCLEOTIDE SEQUENCE [LARGE SCALE GENOMIC DNA]</scope>
    <source>
        <strain evidence="2 3">HCCB 10218</strain>
    </source>
</reference>
<dbReference type="PATRIC" id="fig|38300.4.peg.2024"/>
<evidence type="ECO:0000313" key="3">
    <source>
        <dbReference type="Proteomes" id="UP000060513"/>
    </source>
</evidence>
<organism evidence="2">
    <name type="scientific">Streptomyces pristinaespiralis</name>
    <dbReference type="NCBI Taxonomy" id="38300"/>
    <lineage>
        <taxon>Bacteria</taxon>
        <taxon>Bacillati</taxon>
        <taxon>Actinomycetota</taxon>
        <taxon>Actinomycetes</taxon>
        <taxon>Kitasatosporales</taxon>
        <taxon>Streptomycetaceae</taxon>
        <taxon>Streptomyces</taxon>
    </lineage>
</organism>
<dbReference type="OMA" id="PNWRTWA"/>
<evidence type="ECO:0000256" key="1">
    <source>
        <dbReference type="SAM" id="MobiDB-lite"/>
    </source>
</evidence>
<dbReference type="GeneID" id="97238749"/>
<feature type="region of interest" description="Disordered" evidence="1">
    <location>
        <begin position="91"/>
        <end position="126"/>
    </location>
</feature>
<protein>
    <submittedName>
        <fullName evidence="2">Uncharacterized protein</fullName>
    </submittedName>
</protein>
<evidence type="ECO:0000313" key="2">
    <source>
        <dbReference type="EMBL" id="ALC20217.1"/>
    </source>
</evidence>
<dbReference type="STRING" id="38300.SPRI_1911"/>